<accession>W1VLA5</accession>
<dbReference type="InterPro" id="IPR028098">
    <property type="entry name" value="Glyco_trans_4-like_N"/>
</dbReference>
<keyword evidence="2 5" id="KW-0808">Transferase</keyword>
<dbReference type="InterPro" id="IPR001296">
    <property type="entry name" value="Glyco_trans_1"/>
</dbReference>
<dbReference type="GO" id="GO:0016757">
    <property type="term" value="F:glycosyltransferase activity"/>
    <property type="evidence" value="ECO:0007669"/>
    <property type="project" value="UniProtKB-KW"/>
</dbReference>
<evidence type="ECO:0000313" key="5">
    <source>
        <dbReference type="EMBL" id="ETJ06778.1"/>
    </source>
</evidence>
<dbReference type="PANTHER" id="PTHR46401:SF2">
    <property type="entry name" value="GLYCOSYLTRANSFERASE WBBK-RELATED"/>
    <property type="match status" value="1"/>
</dbReference>
<dbReference type="Pfam" id="PF13439">
    <property type="entry name" value="Glyco_transf_4"/>
    <property type="match status" value="1"/>
</dbReference>
<organism evidence="5 6">
    <name type="scientific">Actinomyces urogenitalis DORA_12</name>
    <dbReference type="NCBI Taxonomy" id="1403939"/>
    <lineage>
        <taxon>Bacteria</taxon>
        <taxon>Bacillati</taxon>
        <taxon>Actinomycetota</taxon>
        <taxon>Actinomycetes</taxon>
        <taxon>Actinomycetales</taxon>
        <taxon>Actinomycetaceae</taxon>
        <taxon>Actinomyces</taxon>
    </lineage>
</organism>
<dbReference type="PANTHER" id="PTHR46401">
    <property type="entry name" value="GLYCOSYLTRANSFERASE WBBK-RELATED"/>
    <property type="match status" value="1"/>
</dbReference>
<evidence type="ECO:0000259" key="3">
    <source>
        <dbReference type="Pfam" id="PF00534"/>
    </source>
</evidence>
<dbReference type="Pfam" id="PF00534">
    <property type="entry name" value="Glycos_transf_1"/>
    <property type="match status" value="1"/>
</dbReference>
<protein>
    <submittedName>
        <fullName evidence="5">Putative mannosyltransferase II</fullName>
    </submittedName>
</protein>
<dbReference type="CDD" id="cd03809">
    <property type="entry name" value="GT4_MtfB-like"/>
    <property type="match status" value="1"/>
</dbReference>
<feature type="domain" description="Glycosyltransferase subfamily 4-like N-terminal" evidence="4">
    <location>
        <begin position="30"/>
        <end position="186"/>
    </location>
</feature>
<dbReference type="EMBL" id="AZLV01000216">
    <property type="protein sequence ID" value="ETJ06778.1"/>
    <property type="molecule type" value="Genomic_DNA"/>
</dbReference>
<proteinExistence type="predicted"/>
<name>W1VLA5_9ACTO</name>
<evidence type="ECO:0000313" key="6">
    <source>
        <dbReference type="Proteomes" id="UP000018852"/>
    </source>
</evidence>
<dbReference type="AlphaFoldDB" id="W1VLA5"/>
<dbReference type="PATRIC" id="fig|1403939.3.peg.251"/>
<evidence type="ECO:0000259" key="4">
    <source>
        <dbReference type="Pfam" id="PF13439"/>
    </source>
</evidence>
<reference evidence="5 6" key="1">
    <citation type="submission" date="2013-12" db="EMBL/GenBank/DDBJ databases">
        <title>A Varibaculum cambriense genome reconstructed from a premature infant gut community with otherwise low bacterial novelty that shifts toward anaerobic metabolism during the third week of life.</title>
        <authorList>
            <person name="Brown C.T."/>
            <person name="Sharon I."/>
            <person name="Thomas B.C."/>
            <person name="Castelle C.J."/>
            <person name="Morowitz M.J."/>
            <person name="Banfield J.F."/>
        </authorList>
    </citation>
    <scope>NUCLEOTIDE SEQUENCE [LARGE SCALE GENOMIC DNA]</scope>
    <source>
        <strain evidence="6">DORA_12</strain>
    </source>
</reference>
<keyword evidence="1 5" id="KW-0328">Glycosyltransferase</keyword>
<feature type="domain" description="Glycosyl transferase family 1" evidence="3">
    <location>
        <begin position="205"/>
        <end position="342"/>
    </location>
</feature>
<comment type="caution">
    <text evidence="5">The sequence shown here is derived from an EMBL/GenBank/DDBJ whole genome shotgun (WGS) entry which is preliminary data.</text>
</comment>
<gene>
    <name evidence="5" type="ORF">Q605_AUC00216G0002</name>
</gene>
<dbReference type="SUPFAM" id="SSF53756">
    <property type="entry name" value="UDP-Glycosyltransferase/glycogen phosphorylase"/>
    <property type="match status" value="1"/>
</dbReference>
<evidence type="ECO:0000256" key="1">
    <source>
        <dbReference type="ARBA" id="ARBA00022676"/>
    </source>
</evidence>
<dbReference type="Proteomes" id="UP000018852">
    <property type="component" value="Unassembled WGS sequence"/>
</dbReference>
<dbReference type="Gene3D" id="3.40.50.2000">
    <property type="entry name" value="Glycogen Phosphorylase B"/>
    <property type="match status" value="2"/>
</dbReference>
<sequence length="380" mass="40480">MSPSSSTTPVAPVTSPRVAVVVEQMFQPVPGGSGTYITQMGTAALRLGGRIAGLAARHPVLREETGLPAHMPLRFSRLPRLALYEAWNHGGFPRAEALLPGAQVVHATTWAIPGTRLPLAVTVHDLAFLRAPEHFTRRGNTYFRRCLERTIAEADRVIAPSQATADDCVEAGIEAARIEVIAHGVTVRDVTGAQVVELRERHGLSRPYILWTGTREPRKNLEGLLAAFEIAAPSLPELDLVLVGPAGWGEDASEQGVPAALRERVHVLGRLSDKDLAAAFQGAEVFAFPSHWEGFGLPVLEAMAYGTPTVTSRGTCMEEIVGEAGLLADPSDPAEIAAQLIEAAGPTGAELAEAGLARAAQYTWERSAAAHLALYAELAR</sequence>
<evidence type="ECO:0000256" key="2">
    <source>
        <dbReference type="ARBA" id="ARBA00022679"/>
    </source>
</evidence>
<dbReference type="GO" id="GO:0009103">
    <property type="term" value="P:lipopolysaccharide biosynthetic process"/>
    <property type="evidence" value="ECO:0007669"/>
    <property type="project" value="TreeGrafter"/>
</dbReference>